<protein>
    <recommendedName>
        <fullName evidence="3">PRC domain containing protein</fullName>
    </recommendedName>
</protein>
<dbReference type="GO" id="GO:0019684">
    <property type="term" value="P:photosynthesis, light reaction"/>
    <property type="evidence" value="ECO:0007669"/>
    <property type="project" value="InterPro"/>
</dbReference>
<name>A0A918GWM8_9ACTN</name>
<dbReference type="EMBL" id="BMQQ01000001">
    <property type="protein sequence ID" value="GGT15629.1"/>
    <property type="molecule type" value="Genomic_DNA"/>
</dbReference>
<dbReference type="InterPro" id="IPR011033">
    <property type="entry name" value="PRC_barrel-like_sf"/>
</dbReference>
<dbReference type="Gene3D" id="3.90.50.10">
    <property type="entry name" value="Photosynthetic Reaction Center, subunit H, domain 2"/>
    <property type="match status" value="1"/>
</dbReference>
<evidence type="ECO:0000313" key="2">
    <source>
        <dbReference type="Proteomes" id="UP000619486"/>
    </source>
</evidence>
<comment type="caution">
    <text evidence="1">The sequence shown here is derived from an EMBL/GenBank/DDBJ whole genome shotgun (WGS) entry which is preliminary data.</text>
</comment>
<dbReference type="Proteomes" id="UP000619486">
    <property type="component" value="Unassembled WGS sequence"/>
</dbReference>
<organism evidence="1 2">
    <name type="scientific">Streptomyces purpureus</name>
    <dbReference type="NCBI Taxonomy" id="1951"/>
    <lineage>
        <taxon>Bacteria</taxon>
        <taxon>Bacillati</taxon>
        <taxon>Actinomycetota</taxon>
        <taxon>Actinomycetes</taxon>
        <taxon>Kitasatosporales</taxon>
        <taxon>Streptomycetaceae</taxon>
        <taxon>Streptomyces</taxon>
    </lineage>
</organism>
<reference evidence="1" key="2">
    <citation type="submission" date="2020-09" db="EMBL/GenBank/DDBJ databases">
        <authorList>
            <person name="Sun Q."/>
            <person name="Ohkuma M."/>
        </authorList>
    </citation>
    <scope>NUCLEOTIDE SEQUENCE</scope>
    <source>
        <strain evidence="1">JCM 3172</strain>
    </source>
</reference>
<dbReference type="AlphaFoldDB" id="A0A918GWM8"/>
<dbReference type="GO" id="GO:0030077">
    <property type="term" value="C:plasma membrane light-harvesting complex"/>
    <property type="evidence" value="ECO:0007669"/>
    <property type="project" value="InterPro"/>
</dbReference>
<proteinExistence type="predicted"/>
<reference evidence="1" key="1">
    <citation type="journal article" date="2014" name="Int. J. Syst. Evol. Microbiol.">
        <title>Complete genome sequence of Corynebacterium casei LMG S-19264T (=DSM 44701T), isolated from a smear-ripened cheese.</title>
        <authorList>
            <consortium name="US DOE Joint Genome Institute (JGI-PGF)"/>
            <person name="Walter F."/>
            <person name="Albersmeier A."/>
            <person name="Kalinowski J."/>
            <person name="Ruckert C."/>
        </authorList>
    </citation>
    <scope>NUCLEOTIDE SEQUENCE</scope>
    <source>
        <strain evidence="1">JCM 3172</strain>
    </source>
</reference>
<keyword evidence="2" id="KW-1185">Reference proteome</keyword>
<evidence type="ECO:0008006" key="3">
    <source>
        <dbReference type="Google" id="ProtNLM"/>
    </source>
</evidence>
<gene>
    <name evidence="1" type="ORF">GCM10014713_05570</name>
</gene>
<evidence type="ECO:0000313" key="1">
    <source>
        <dbReference type="EMBL" id="GGT15629.1"/>
    </source>
</evidence>
<dbReference type="SUPFAM" id="SSF50346">
    <property type="entry name" value="PRC-barrel domain"/>
    <property type="match status" value="1"/>
</dbReference>
<dbReference type="RefSeq" id="WP_019891244.1">
    <property type="nucleotide sequence ID" value="NZ_BMQQ01000001.1"/>
</dbReference>
<sequence>MTDDMWTYRSGIVHPSGEDLVGFRVEALDGHIGKVDKHSHDVSDAYLVVDTGVWIFGKEVLIPAGTVIRVDRDSRTVHVEATKDQIKAAPEFHRDNHLRDPNYRFEISKYYDGMGPFGGPRI</sequence>
<dbReference type="InterPro" id="IPR014747">
    <property type="entry name" value="Bac_photo_RC_H_C"/>
</dbReference>
<accession>A0A918GWM8</accession>